<comment type="caution">
    <text evidence="2">The sequence shown here is derived from an EMBL/GenBank/DDBJ whole genome shotgun (WGS) entry which is preliminary data.</text>
</comment>
<sequence>MSDLHLLDNIIWNTLSGPHARFAAGTAQARRYARGFSPIVGFAEAESPDFDALAPFCAAGERLYCDRWSGKAPPGWQVDAESTMFKMVWDASMPTQDPAADALPLCPEHAGQALALAELTQPGPFGPRTPELGDYFGYFDGERLVAMAGERFQAGTLREISGVCTHPDFQGRGLARRLMLKLIRRQMQRGELPFLHVMRANIHARALYQRIGFRDHLETVVRVVSLR</sequence>
<dbReference type="AlphaFoldDB" id="T1BLB6"/>
<protein>
    <submittedName>
        <fullName evidence="2">GCN5-related N-acetyltransferase</fullName>
    </submittedName>
</protein>
<reference evidence="2" key="1">
    <citation type="submission" date="2013-08" db="EMBL/GenBank/DDBJ databases">
        <authorList>
            <person name="Mendez C."/>
            <person name="Richter M."/>
            <person name="Ferrer M."/>
            <person name="Sanchez J."/>
        </authorList>
    </citation>
    <scope>NUCLEOTIDE SEQUENCE</scope>
</reference>
<dbReference type="InterPro" id="IPR000182">
    <property type="entry name" value="GNAT_dom"/>
</dbReference>
<dbReference type="Gene3D" id="3.40.630.30">
    <property type="match status" value="1"/>
</dbReference>
<dbReference type="EMBL" id="AUZZ01000091">
    <property type="protein sequence ID" value="EQD69298.1"/>
    <property type="molecule type" value="Genomic_DNA"/>
</dbReference>
<name>T1BLB6_9ZZZZ</name>
<accession>T1BLB6</accession>
<dbReference type="PROSITE" id="PS51186">
    <property type="entry name" value="GNAT"/>
    <property type="match status" value="1"/>
</dbReference>
<proteinExistence type="predicted"/>
<gene>
    <name evidence="2" type="ORF">B2A_00124</name>
</gene>
<dbReference type="SUPFAM" id="SSF55729">
    <property type="entry name" value="Acyl-CoA N-acyltransferases (Nat)"/>
    <property type="match status" value="1"/>
</dbReference>
<reference evidence="2" key="2">
    <citation type="journal article" date="2014" name="ISME J.">
        <title>Microbial stratification in low pH oxic and suboxic macroscopic growths along an acid mine drainage.</title>
        <authorList>
            <person name="Mendez-Garcia C."/>
            <person name="Mesa V."/>
            <person name="Sprenger R.R."/>
            <person name="Richter M."/>
            <person name="Diez M.S."/>
            <person name="Solano J."/>
            <person name="Bargiela R."/>
            <person name="Golyshina O.V."/>
            <person name="Manteca A."/>
            <person name="Ramos J.L."/>
            <person name="Gallego J.R."/>
            <person name="Llorente I."/>
            <person name="Martins Dos Santos V.A."/>
            <person name="Jensen O.N."/>
            <person name="Pelaez A.I."/>
            <person name="Sanchez J."/>
            <person name="Ferrer M."/>
        </authorList>
    </citation>
    <scope>NUCLEOTIDE SEQUENCE</scope>
</reference>
<dbReference type="InterPro" id="IPR013653">
    <property type="entry name" value="GCN5-like_dom"/>
</dbReference>
<dbReference type="InterPro" id="IPR016181">
    <property type="entry name" value="Acyl_CoA_acyltransferase"/>
</dbReference>
<organism evidence="2">
    <name type="scientific">mine drainage metagenome</name>
    <dbReference type="NCBI Taxonomy" id="410659"/>
    <lineage>
        <taxon>unclassified sequences</taxon>
        <taxon>metagenomes</taxon>
        <taxon>ecological metagenomes</taxon>
    </lineage>
</organism>
<dbReference type="Pfam" id="PF08445">
    <property type="entry name" value="FR47"/>
    <property type="match status" value="1"/>
</dbReference>
<dbReference type="GO" id="GO:0016747">
    <property type="term" value="F:acyltransferase activity, transferring groups other than amino-acyl groups"/>
    <property type="evidence" value="ECO:0007669"/>
    <property type="project" value="InterPro"/>
</dbReference>
<dbReference type="CDD" id="cd04301">
    <property type="entry name" value="NAT_SF"/>
    <property type="match status" value="1"/>
</dbReference>
<feature type="domain" description="N-acetyltransferase" evidence="1">
    <location>
        <begin position="86"/>
        <end position="227"/>
    </location>
</feature>
<keyword evidence="2" id="KW-0808">Transferase</keyword>
<evidence type="ECO:0000313" key="2">
    <source>
        <dbReference type="EMBL" id="EQD69298.1"/>
    </source>
</evidence>
<evidence type="ECO:0000259" key="1">
    <source>
        <dbReference type="PROSITE" id="PS51186"/>
    </source>
</evidence>